<proteinExistence type="predicted"/>
<dbReference type="STRING" id="545501.BN997_02423"/>
<evidence type="ECO:0008006" key="4">
    <source>
        <dbReference type="Google" id="ProtNLM"/>
    </source>
</evidence>
<feature type="signal peptide" evidence="1">
    <location>
        <begin position="1"/>
        <end position="23"/>
    </location>
</feature>
<gene>
    <name evidence="2" type="ORF">BN997_02423</name>
</gene>
<accession>A0A0A1MSI3</accession>
<feature type="chain" id="PRO_5001976529" description="DUF3887 domain-containing protein" evidence="1">
    <location>
        <begin position="24"/>
        <end position="365"/>
    </location>
</feature>
<dbReference type="EMBL" id="CDGG01000001">
    <property type="protein sequence ID" value="CEI82547.1"/>
    <property type="molecule type" value="Genomic_DNA"/>
</dbReference>
<evidence type="ECO:0000313" key="2">
    <source>
        <dbReference type="EMBL" id="CEI82547.1"/>
    </source>
</evidence>
<dbReference type="RefSeq" id="WP_042532455.1">
    <property type="nucleotide sequence ID" value="NZ_CAXOIH010000005.1"/>
</dbReference>
<dbReference type="Gene3D" id="3.10.450.590">
    <property type="match status" value="2"/>
</dbReference>
<reference evidence="2 3" key="1">
    <citation type="submission" date="2014-11" db="EMBL/GenBank/DDBJ databases">
        <authorList>
            <person name="Urmite Genomes Urmite Genomes"/>
        </authorList>
    </citation>
    <scope>NUCLEOTIDE SEQUENCE [LARGE SCALE GENOMIC DNA]</scope>
    <source>
        <strain evidence="2 3">Oc5</strain>
    </source>
</reference>
<keyword evidence="3" id="KW-1185">Reference proteome</keyword>
<protein>
    <recommendedName>
        <fullName evidence="4">DUF3887 domain-containing protein</fullName>
    </recommendedName>
</protein>
<organism evidence="2 3">
    <name type="scientific">Oceanobacillus oncorhynchi</name>
    <dbReference type="NCBI Taxonomy" id="545501"/>
    <lineage>
        <taxon>Bacteria</taxon>
        <taxon>Bacillati</taxon>
        <taxon>Bacillota</taxon>
        <taxon>Bacilli</taxon>
        <taxon>Bacillales</taxon>
        <taxon>Bacillaceae</taxon>
        <taxon>Oceanobacillus</taxon>
    </lineage>
</organism>
<evidence type="ECO:0000313" key="3">
    <source>
        <dbReference type="Proteomes" id="UP000040453"/>
    </source>
</evidence>
<dbReference type="PROSITE" id="PS51257">
    <property type="entry name" value="PROKAR_LIPOPROTEIN"/>
    <property type="match status" value="1"/>
</dbReference>
<dbReference type="Proteomes" id="UP000040453">
    <property type="component" value="Unassembled WGS sequence"/>
</dbReference>
<dbReference type="AlphaFoldDB" id="A0A0A1MSI3"/>
<keyword evidence="1" id="KW-0732">Signal</keyword>
<sequence length="365" mass="41917">MKFKQLTILLTVSLLGLILSACGETDSESEGETREEARDEAMQTAEEFLSFLSEEEFEEAASSLSDNSISEWTSKDFEDLFVPTAEIYGGLSSIDLMEEEEDTYSSIFNFVYEGKFGARKALFYIGINRNNEVFNFRTNIDPELQFSEKTHDVAEGFLEFAREGAFEEAADLVEDDMESDIAPADIASDWSRLEETNGEFADIHLYDEQTFSRDSSLIYAATFGEQLVLFNIYVNEDNAITGYYSRSYDEEENYIYPEEAHQTAEDFLTFIAAEDYEEAADLLDDAEAEASPEDLERWRNNVEREYGEWVRFELNHEKDYYGPSAGNYSFVYDVEFSEQPASIIVYVNRENEISGYRHTDVESEE</sequence>
<evidence type="ECO:0000256" key="1">
    <source>
        <dbReference type="SAM" id="SignalP"/>
    </source>
</evidence>
<name>A0A0A1MSI3_9BACI</name>
<dbReference type="OrthoDB" id="9943319at2"/>